<gene>
    <name evidence="1" type="ORF">QFC20_000724</name>
</gene>
<reference evidence="1" key="1">
    <citation type="submission" date="2023-04" db="EMBL/GenBank/DDBJ databases">
        <title>Draft Genome sequencing of Naganishia species isolated from polar environments using Oxford Nanopore Technology.</title>
        <authorList>
            <person name="Leo P."/>
            <person name="Venkateswaran K."/>
        </authorList>
    </citation>
    <scope>NUCLEOTIDE SEQUENCE</scope>
    <source>
        <strain evidence="1">MNA-CCFEE 5262</strain>
    </source>
</reference>
<protein>
    <submittedName>
        <fullName evidence="1">Uncharacterized protein</fullName>
    </submittedName>
</protein>
<evidence type="ECO:0000313" key="2">
    <source>
        <dbReference type="Proteomes" id="UP001230649"/>
    </source>
</evidence>
<dbReference type="Proteomes" id="UP001230649">
    <property type="component" value="Unassembled WGS sequence"/>
</dbReference>
<proteinExistence type="predicted"/>
<evidence type="ECO:0000313" key="1">
    <source>
        <dbReference type="EMBL" id="KAJ9116054.1"/>
    </source>
</evidence>
<keyword evidence="2" id="KW-1185">Reference proteome</keyword>
<name>A0ACC2WY81_9TREE</name>
<comment type="caution">
    <text evidence="1">The sequence shown here is derived from an EMBL/GenBank/DDBJ whole genome shotgun (WGS) entry which is preliminary data.</text>
</comment>
<organism evidence="1 2">
    <name type="scientific">Naganishia adeliensis</name>
    <dbReference type="NCBI Taxonomy" id="92952"/>
    <lineage>
        <taxon>Eukaryota</taxon>
        <taxon>Fungi</taxon>
        <taxon>Dikarya</taxon>
        <taxon>Basidiomycota</taxon>
        <taxon>Agaricomycotina</taxon>
        <taxon>Tremellomycetes</taxon>
        <taxon>Filobasidiales</taxon>
        <taxon>Filobasidiaceae</taxon>
        <taxon>Naganishia</taxon>
    </lineage>
</organism>
<sequence>MGLFSHKKKQTAAFQSQATGTPLPHTGPRTAPNLDRQRLLASTVGNPRRFWEEALAARYDLETIQMCARPVQQDVGTSTLIALKGEHWTKEETALQNAISQSRMDLDAGIGSAKECLDNGEIRGHPGLDDQIRDTAVHWRNLIKAWEAYRATQNKTWASRLIPQVGDAAGKVLGLI</sequence>
<dbReference type="EMBL" id="JASBWS010000004">
    <property type="protein sequence ID" value="KAJ9116054.1"/>
    <property type="molecule type" value="Genomic_DNA"/>
</dbReference>
<accession>A0ACC2WY81</accession>